<dbReference type="OrthoDB" id="7061942at2"/>
<dbReference type="InterPro" id="IPR032710">
    <property type="entry name" value="NTF2-like_dom_sf"/>
</dbReference>
<dbReference type="InterPro" id="IPR037401">
    <property type="entry name" value="SnoaL-like"/>
</dbReference>
<protein>
    <recommendedName>
        <fullName evidence="1">SnoaL-like domain-containing protein</fullName>
    </recommendedName>
</protein>
<dbReference type="RefSeq" id="WP_074204385.1">
    <property type="nucleotide sequence ID" value="NZ_FSQW01000001.1"/>
</dbReference>
<dbReference type="PANTHER" id="PTHR41252">
    <property type="entry name" value="BLR2505 PROTEIN"/>
    <property type="match status" value="1"/>
</dbReference>
<name>A0A1N6D310_9SPHN</name>
<keyword evidence="3" id="KW-1185">Reference proteome</keyword>
<dbReference type="Proteomes" id="UP000185192">
    <property type="component" value="Unassembled WGS sequence"/>
</dbReference>
<feature type="domain" description="SnoaL-like" evidence="1">
    <location>
        <begin position="15"/>
        <end position="118"/>
    </location>
</feature>
<dbReference type="SUPFAM" id="SSF54427">
    <property type="entry name" value="NTF2-like"/>
    <property type="match status" value="1"/>
</dbReference>
<reference evidence="3" key="1">
    <citation type="submission" date="2016-11" db="EMBL/GenBank/DDBJ databases">
        <authorList>
            <person name="Varghese N."/>
            <person name="Submissions S."/>
        </authorList>
    </citation>
    <scope>NUCLEOTIDE SEQUENCE [LARGE SCALE GENOMIC DNA]</scope>
    <source>
        <strain evidence="3">DSM 22363</strain>
    </source>
</reference>
<dbReference type="EMBL" id="FSQW01000001">
    <property type="protein sequence ID" value="SIN65077.1"/>
    <property type="molecule type" value="Genomic_DNA"/>
</dbReference>
<sequence length="136" mass="14999">MDDLTEKNRALITSAFDGLAKGDPSNFMPLFDDRIEWQVMGSSAWSKHAKGLDAVTRELVGPLFARFAGPYLTAAELIVADGQHVAVQAKGNAETHEGERYDNDYCFIFTLRNGKIVKVVEYMDTILADQALGTNN</sequence>
<gene>
    <name evidence="2" type="ORF">SAMN02745824_1470</name>
</gene>
<proteinExistence type="predicted"/>
<dbReference type="Pfam" id="PF12680">
    <property type="entry name" value="SnoaL_2"/>
    <property type="match status" value="1"/>
</dbReference>
<dbReference type="AlphaFoldDB" id="A0A1N6D310"/>
<accession>A0A1N6D310</accession>
<dbReference type="PANTHER" id="PTHR41252:SF1">
    <property type="entry name" value="BLR2505 PROTEIN"/>
    <property type="match status" value="1"/>
</dbReference>
<evidence type="ECO:0000259" key="1">
    <source>
        <dbReference type="Pfam" id="PF12680"/>
    </source>
</evidence>
<organism evidence="2 3">
    <name type="scientific">Parasphingorhabdus marina DSM 22363</name>
    <dbReference type="NCBI Taxonomy" id="1123272"/>
    <lineage>
        <taxon>Bacteria</taxon>
        <taxon>Pseudomonadati</taxon>
        <taxon>Pseudomonadota</taxon>
        <taxon>Alphaproteobacteria</taxon>
        <taxon>Sphingomonadales</taxon>
        <taxon>Sphingomonadaceae</taxon>
        <taxon>Parasphingorhabdus</taxon>
    </lineage>
</organism>
<evidence type="ECO:0000313" key="2">
    <source>
        <dbReference type="EMBL" id="SIN65077.1"/>
    </source>
</evidence>
<evidence type="ECO:0000313" key="3">
    <source>
        <dbReference type="Proteomes" id="UP000185192"/>
    </source>
</evidence>
<dbReference type="Gene3D" id="3.10.450.50">
    <property type="match status" value="1"/>
</dbReference>